<protein>
    <recommendedName>
        <fullName evidence="3">Flagellar protein FlbD</fullName>
    </recommendedName>
</protein>
<dbReference type="Proteomes" id="UP001162834">
    <property type="component" value="Chromosome"/>
</dbReference>
<evidence type="ECO:0008006" key="3">
    <source>
        <dbReference type="Google" id="ProtNLM"/>
    </source>
</evidence>
<name>A0A9E7BYP4_9ACTN</name>
<accession>A0A9E7BYP4</accession>
<evidence type="ECO:0000313" key="1">
    <source>
        <dbReference type="EMBL" id="UGS33718.1"/>
    </source>
</evidence>
<evidence type="ECO:0000313" key="2">
    <source>
        <dbReference type="Proteomes" id="UP001162834"/>
    </source>
</evidence>
<proteinExistence type="predicted"/>
<sequence length="70" mass="7780">MIRLHKLSHDREPFHLNPDLIATVDAHPDTMLHLTTGARIAVAETVDEVVAKAHDWRVQIAAGALRLVKP</sequence>
<dbReference type="PANTHER" id="PTHR39185:SF1">
    <property type="entry name" value="SWARMING MOTILITY PROTEIN SWRD"/>
    <property type="match status" value="1"/>
</dbReference>
<organism evidence="1 2">
    <name type="scientific">Capillimicrobium parvum</name>
    <dbReference type="NCBI Taxonomy" id="2884022"/>
    <lineage>
        <taxon>Bacteria</taxon>
        <taxon>Bacillati</taxon>
        <taxon>Actinomycetota</taxon>
        <taxon>Thermoleophilia</taxon>
        <taxon>Solirubrobacterales</taxon>
        <taxon>Capillimicrobiaceae</taxon>
        <taxon>Capillimicrobium</taxon>
    </lineage>
</organism>
<dbReference type="KEGG" id="sbae:DSM104329_00083"/>
<dbReference type="Pfam" id="PF06289">
    <property type="entry name" value="FlbD"/>
    <property type="match status" value="1"/>
</dbReference>
<dbReference type="PANTHER" id="PTHR39185">
    <property type="entry name" value="SWARMING MOTILITY PROTEIN SWRD"/>
    <property type="match status" value="1"/>
</dbReference>
<gene>
    <name evidence="1" type="ORF">DSM104329_00083</name>
</gene>
<dbReference type="EMBL" id="CP087164">
    <property type="protein sequence ID" value="UGS33718.1"/>
    <property type="molecule type" value="Genomic_DNA"/>
</dbReference>
<dbReference type="RefSeq" id="WP_259313412.1">
    <property type="nucleotide sequence ID" value="NZ_CP087164.1"/>
</dbReference>
<dbReference type="AlphaFoldDB" id="A0A9E7BYP4"/>
<dbReference type="InterPro" id="IPR009384">
    <property type="entry name" value="SwrD-like"/>
</dbReference>
<reference evidence="1" key="1">
    <citation type="journal article" date="2022" name="Int. J. Syst. Evol. Microbiol.">
        <title>Pseudomonas aegrilactucae sp. nov. and Pseudomonas morbosilactucae sp. nov., pathogens causing bacterial rot of lettuce in Japan.</title>
        <authorList>
            <person name="Sawada H."/>
            <person name="Fujikawa T."/>
            <person name="Satou M."/>
        </authorList>
    </citation>
    <scope>NUCLEOTIDE SEQUENCE</scope>
    <source>
        <strain evidence="1">0166_1</strain>
    </source>
</reference>
<keyword evidence="2" id="KW-1185">Reference proteome</keyword>